<dbReference type="InterPro" id="IPR051410">
    <property type="entry name" value="Ferric/Cupric_Reductase"/>
</dbReference>
<accession>A0A9P9DIK6</accession>
<name>A0A9P9DIK6_9PLEO</name>
<proteinExistence type="inferred from homology"/>
<feature type="transmembrane region" description="Helical" evidence="10">
    <location>
        <begin position="176"/>
        <end position="194"/>
    </location>
</feature>
<dbReference type="AlphaFoldDB" id="A0A9P9DIK6"/>
<feature type="domain" description="FAD-binding FR-type" evidence="11">
    <location>
        <begin position="301"/>
        <end position="469"/>
    </location>
</feature>
<dbReference type="Pfam" id="PF01794">
    <property type="entry name" value="Ferric_reduct"/>
    <property type="match status" value="1"/>
</dbReference>
<dbReference type="PANTHER" id="PTHR32361">
    <property type="entry name" value="FERRIC/CUPRIC REDUCTASE TRANSMEMBRANE COMPONENT"/>
    <property type="match status" value="1"/>
</dbReference>
<evidence type="ECO:0000256" key="3">
    <source>
        <dbReference type="ARBA" id="ARBA00022448"/>
    </source>
</evidence>
<feature type="transmembrane region" description="Helical" evidence="10">
    <location>
        <begin position="107"/>
        <end position="125"/>
    </location>
</feature>
<feature type="transmembrane region" description="Helical" evidence="10">
    <location>
        <begin position="25"/>
        <end position="44"/>
    </location>
</feature>
<feature type="non-terminal residue" evidence="12">
    <location>
        <position position="1"/>
    </location>
</feature>
<dbReference type="GO" id="GO:0006826">
    <property type="term" value="P:iron ion transport"/>
    <property type="evidence" value="ECO:0007669"/>
    <property type="project" value="TreeGrafter"/>
</dbReference>
<dbReference type="GO" id="GO:0006879">
    <property type="term" value="P:intracellular iron ion homeostasis"/>
    <property type="evidence" value="ECO:0007669"/>
    <property type="project" value="TreeGrafter"/>
</dbReference>
<comment type="caution">
    <text evidence="12">The sequence shown here is derived from an EMBL/GenBank/DDBJ whole genome shotgun (WGS) entry which is preliminary data.</text>
</comment>
<dbReference type="InterPro" id="IPR013121">
    <property type="entry name" value="Fe_red_NAD-bd_6"/>
</dbReference>
<evidence type="ECO:0000256" key="10">
    <source>
        <dbReference type="SAM" id="Phobius"/>
    </source>
</evidence>
<dbReference type="PROSITE" id="PS51384">
    <property type="entry name" value="FAD_FR"/>
    <property type="match status" value="1"/>
</dbReference>
<evidence type="ECO:0000259" key="11">
    <source>
        <dbReference type="PROSITE" id="PS51384"/>
    </source>
</evidence>
<dbReference type="SFLD" id="SFLDG01168">
    <property type="entry name" value="Ferric_reductase_subgroup_(FRE"/>
    <property type="match status" value="1"/>
</dbReference>
<keyword evidence="3" id="KW-0813">Transport</keyword>
<feature type="transmembrane region" description="Helical" evidence="10">
    <location>
        <begin position="242"/>
        <end position="260"/>
    </location>
</feature>
<reference evidence="12" key="1">
    <citation type="journal article" date="2021" name="Nat. Commun.">
        <title>Genetic determinants of endophytism in the Arabidopsis root mycobiome.</title>
        <authorList>
            <person name="Mesny F."/>
            <person name="Miyauchi S."/>
            <person name="Thiergart T."/>
            <person name="Pickel B."/>
            <person name="Atanasova L."/>
            <person name="Karlsson M."/>
            <person name="Huettel B."/>
            <person name="Barry K.W."/>
            <person name="Haridas S."/>
            <person name="Chen C."/>
            <person name="Bauer D."/>
            <person name="Andreopoulos W."/>
            <person name="Pangilinan J."/>
            <person name="LaButti K."/>
            <person name="Riley R."/>
            <person name="Lipzen A."/>
            <person name="Clum A."/>
            <person name="Drula E."/>
            <person name="Henrissat B."/>
            <person name="Kohler A."/>
            <person name="Grigoriev I.V."/>
            <person name="Martin F.M."/>
            <person name="Hacquard S."/>
        </authorList>
    </citation>
    <scope>NUCLEOTIDE SEQUENCE</scope>
    <source>
        <strain evidence="12">MPI-CAGE-CH-0243</strain>
    </source>
</reference>
<keyword evidence="5 10" id="KW-1133">Transmembrane helix</keyword>
<dbReference type="SFLD" id="SFLDS00052">
    <property type="entry name" value="Ferric_Reductase_Domain"/>
    <property type="match status" value="1"/>
</dbReference>
<comment type="similarity">
    <text evidence="2">Belongs to the ferric reductase (FRE) family.</text>
</comment>
<feature type="transmembrane region" description="Helical" evidence="10">
    <location>
        <begin position="137"/>
        <end position="156"/>
    </location>
</feature>
<evidence type="ECO:0000256" key="4">
    <source>
        <dbReference type="ARBA" id="ARBA00022692"/>
    </source>
</evidence>
<evidence type="ECO:0000256" key="7">
    <source>
        <dbReference type="ARBA" id="ARBA00023065"/>
    </source>
</evidence>
<dbReference type="GO" id="GO:0005886">
    <property type="term" value="C:plasma membrane"/>
    <property type="evidence" value="ECO:0007669"/>
    <property type="project" value="TreeGrafter"/>
</dbReference>
<gene>
    <name evidence="12" type="ORF">B0J11DRAFT_570028</name>
</gene>
<dbReference type="InterPro" id="IPR017938">
    <property type="entry name" value="Riboflavin_synthase-like_b-brl"/>
</dbReference>
<evidence type="ECO:0000256" key="6">
    <source>
        <dbReference type="ARBA" id="ARBA00023002"/>
    </source>
</evidence>
<dbReference type="GO" id="GO:0000293">
    <property type="term" value="F:ferric-chelate reductase activity"/>
    <property type="evidence" value="ECO:0007669"/>
    <property type="project" value="UniProtKB-ARBA"/>
</dbReference>
<evidence type="ECO:0000256" key="9">
    <source>
        <dbReference type="ARBA" id="ARBA00023180"/>
    </source>
</evidence>
<dbReference type="PANTHER" id="PTHR32361:SF9">
    <property type="entry name" value="FERRIC REDUCTASE TRANSMEMBRANE COMPONENT 3-RELATED"/>
    <property type="match status" value="1"/>
</dbReference>
<keyword evidence="13" id="KW-1185">Reference proteome</keyword>
<evidence type="ECO:0000256" key="8">
    <source>
        <dbReference type="ARBA" id="ARBA00023136"/>
    </source>
</evidence>
<dbReference type="Gene3D" id="3.40.50.80">
    <property type="entry name" value="Nucleotide-binding domain of ferredoxin-NADP reductase (FNR) module"/>
    <property type="match status" value="1"/>
</dbReference>
<sequence length="756" mass="85742">MTSAADELDDFRYQHHSLHRGERNMHIAGFFWALPTFILLIHLGKKTFSRWRRRPRSPCTSRISWILHFVRADSLVRIYFFVKALWLTSLSPPFIPSTLLSANLGRLISIIVYGCLIASVLVSVNAPKFSPHFLDDVAFRAAWISLTQVPLVYLLATKRGPLNLLARLSYERMNWIHRWIGRILFFSATVHMVIMKSSISTFDIFFSPDQIMVVIRYGIGAYGMATWIAVTSVAPLRNWSYRAFYINHCVSTIAFISLLLNHVPSYARLPTYTTIGIIAFDWTVRLCMFMRNNISNQALKKKMTRFRILPRRNSIGFGHAVKMMMPIHGRTASPHFALPTSSAESTTIIRICDVRFTWRPGQHIRVYIPQLGKMEFHPFTPSNCPDTSTGTAIGEISDAEHGQLLSHHSHTDITPSNEIVLMIQARSGFTRRLAKYYSKWLSLPCPNATQPPSSMTAFVDGPFGEPPAWESYENLVLITSASGVSFALAVLDYLAQSWFEGNELQTEKIQVVWTSRHLDPQFDATVMNVLATHTSTLRDAGIAVTVEVYISCPNSEMWGTKAEQYDQFAHLRRPRRLHLTGKPPLRISNPDDLMRQEYEPGEVEEDFDVSTRSSFGSDDSSTLIDEDDMHSVFDVNRLAPVQDPVSWWWGRLSLPLIKQSSSAKGECGCGLIQTQLVKLKLISSFDHIRRFHGYRPDISRLVSNVISPVDNGRSIIAACGNKSILRESKSIVARINLDVALERRTRSVDYFSEGFS</sequence>
<dbReference type="Pfam" id="PF08030">
    <property type="entry name" value="NAD_binding_6"/>
    <property type="match status" value="1"/>
</dbReference>
<comment type="subcellular location">
    <subcellularLocation>
        <location evidence="1">Membrane</location>
        <topology evidence="1">Multi-pass membrane protein</topology>
    </subcellularLocation>
</comment>
<keyword evidence="7" id="KW-0406">Ion transport</keyword>
<evidence type="ECO:0000313" key="13">
    <source>
        <dbReference type="Proteomes" id="UP000700596"/>
    </source>
</evidence>
<feature type="transmembrane region" description="Helical" evidence="10">
    <location>
        <begin position="214"/>
        <end position="236"/>
    </location>
</feature>
<dbReference type="OrthoDB" id="3944240at2759"/>
<keyword evidence="9" id="KW-0325">Glycoprotein</keyword>
<evidence type="ECO:0000256" key="5">
    <source>
        <dbReference type="ARBA" id="ARBA00022989"/>
    </source>
</evidence>
<keyword evidence="8 10" id="KW-0472">Membrane</keyword>
<dbReference type="SUPFAM" id="SSF63380">
    <property type="entry name" value="Riboflavin synthase domain-like"/>
    <property type="match status" value="1"/>
</dbReference>
<dbReference type="CDD" id="cd06186">
    <property type="entry name" value="NOX_Duox_like_FAD_NADP"/>
    <property type="match status" value="1"/>
</dbReference>
<evidence type="ECO:0000256" key="2">
    <source>
        <dbReference type="ARBA" id="ARBA00006278"/>
    </source>
</evidence>
<protein>
    <recommendedName>
        <fullName evidence="11">FAD-binding FR-type domain-containing protein</fullName>
    </recommendedName>
</protein>
<keyword evidence="6" id="KW-0560">Oxidoreductase</keyword>
<keyword evidence="4 10" id="KW-0812">Transmembrane</keyword>
<dbReference type="GO" id="GO:0015677">
    <property type="term" value="P:copper ion import"/>
    <property type="evidence" value="ECO:0007669"/>
    <property type="project" value="TreeGrafter"/>
</dbReference>
<dbReference type="InterPro" id="IPR017927">
    <property type="entry name" value="FAD-bd_FR_type"/>
</dbReference>
<dbReference type="EMBL" id="JAGMWT010000010">
    <property type="protein sequence ID" value="KAH7121305.1"/>
    <property type="molecule type" value="Genomic_DNA"/>
</dbReference>
<dbReference type="Proteomes" id="UP000700596">
    <property type="component" value="Unassembled WGS sequence"/>
</dbReference>
<evidence type="ECO:0000313" key="12">
    <source>
        <dbReference type="EMBL" id="KAH7121305.1"/>
    </source>
</evidence>
<organism evidence="12 13">
    <name type="scientific">Dendryphion nanum</name>
    <dbReference type="NCBI Taxonomy" id="256645"/>
    <lineage>
        <taxon>Eukaryota</taxon>
        <taxon>Fungi</taxon>
        <taxon>Dikarya</taxon>
        <taxon>Ascomycota</taxon>
        <taxon>Pezizomycotina</taxon>
        <taxon>Dothideomycetes</taxon>
        <taxon>Pleosporomycetidae</taxon>
        <taxon>Pleosporales</taxon>
        <taxon>Torulaceae</taxon>
        <taxon>Dendryphion</taxon>
    </lineage>
</organism>
<dbReference type="InterPro" id="IPR013130">
    <property type="entry name" value="Fe3_Rdtase_TM_dom"/>
</dbReference>
<evidence type="ECO:0000256" key="1">
    <source>
        <dbReference type="ARBA" id="ARBA00004141"/>
    </source>
</evidence>
<dbReference type="InterPro" id="IPR039261">
    <property type="entry name" value="FNR_nucleotide-bd"/>
</dbReference>